<feature type="transmembrane region" description="Helical" evidence="1">
    <location>
        <begin position="130"/>
        <end position="152"/>
    </location>
</feature>
<keyword evidence="1" id="KW-0472">Membrane</keyword>
<dbReference type="Pfam" id="PF04892">
    <property type="entry name" value="VanZ"/>
    <property type="match status" value="1"/>
</dbReference>
<reference evidence="3 4" key="1">
    <citation type="submission" date="2019-07" db="EMBL/GenBank/DDBJ databases">
        <title>Bacillus alkalisoli sp. nov. isolated from saline soil.</title>
        <authorList>
            <person name="Sun J.-Q."/>
            <person name="Xu L."/>
        </authorList>
    </citation>
    <scope>NUCLEOTIDE SEQUENCE [LARGE SCALE GENOMIC DNA]</scope>
    <source>
        <strain evidence="3 4">M4U3P1</strain>
        <plasmid evidence="3 4">unnamed1</plasmid>
    </source>
</reference>
<dbReference type="KEGG" id="psua:FLK61_00365"/>
<dbReference type="AlphaFoldDB" id="A0A856M7U1"/>
<organism evidence="3 4">
    <name type="scientific">Paenalkalicoccus suaedae</name>
    <dbReference type="NCBI Taxonomy" id="2592382"/>
    <lineage>
        <taxon>Bacteria</taxon>
        <taxon>Bacillati</taxon>
        <taxon>Bacillota</taxon>
        <taxon>Bacilli</taxon>
        <taxon>Bacillales</taxon>
        <taxon>Bacillaceae</taxon>
        <taxon>Paenalkalicoccus</taxon>
    </lineage>
</organism>
<feature type="transmembrane region" description="Helical" evidence="1">
    <location>
        <begin position="100"/>
        <end position="121"/>
    </location>
</feature>
<dbReference type="RefSeq" id="WP_013603286.1">
    <property type="nucleotide sequence ID" value="NZ_CP041370.1"/>
</dbReference>
<keyword evidence="3" id="KW-0614">Plasmid</keyword>
<feature type="domain" description="VanZ-like" evidence="2">
    <location>
        <begin position="46"/>
        <end position="181"/>
    </location>
</feature>
<keyword evidence="4" id="KW-1185">Reference proteome</keyword>
<dbReference type="PANTHER" id="PTHR36834">
    <property type="entry name" value="MEMBRANE PROTEIN-RELATED"/>
    <property type="match status" value="1"/>
</dbReference>
<sequence length="208" mass="23727">MLLNSFIIPYVVYAYVLFVVYRLFAVFVQKKPRYTIEKSIYILATFVYLTGVICMTLFPIPTDPLLIHDRAAEGFQETNNLIPFNTMKDALTGSSLSVTVYQLGGNIILLFPLGCFLPLLFNRMRQAKRVIIAGFIASLIIETSQFTISSAIGLTYRSFDVDDLILNTLGSALGYLFYKFVYPMVRQELFEVDSTNKTSRKQKVRKHI</sequence>
<protein>
    <submittedName>
        <fullName evidence="3">VanZ family protein</fullName>
    </submittedName>
</protein>
<feature type="transmembrane region" description="Helical" evidence="1">
    <location>
        <begin position="40"/>
        <end position="60"/>
    </location>
</feature>
<dbReference type="InterPro" id="IPR053150">
    <property type="entry name" value="Teicoplanin_resist-assoc"/>
</dbReference>
<evidence type="ECO:0000313" key="4">
    <source>
        <dbReference type="Proteomes" id="UP000318138"/>
    </source>
</evidence>
<dbReference type="Proteomes" id="UP000318138">
    <property type="component" value="Plasmid unnamed1"/>
</dbReference>
<evidence type="ECO:0000256" key="1">
    <source>
        <dbReference type="SAM" id="Phobius"/>
    </source>
</evidence>
<dbReference type="EMBL" id="CP041370">
    <property type="protein sequence ID" value="QDK92304.1"/>
    <property type="molecule type" value="Genomic_DNA"/>
</dbReference>
<dbReference type="InterPro" id="IPR006976">
    <property type="entry name" value="VanZ-like"/>
</dbReference>
<feature type="transmembrane region" description="Helical" evidence="1">
    <location>
        <begin position="6"/>
        <end position="28"/>
    </location>
</feature>
<dbReference type="PANTHER" id="PTHR36834:SF1">
    <property type="entry name" value="INTEGRAL MEMBRANE PROTEIN"/>
    <property type="match status" value="1"/>
</dbReference>
<name>A0A856M7U1_9BACI</name>
<feature type="transmembrane region" description="Helical" evidence="1">
    <location>
        <begin position="164"/>
        <end position="181"/>
    </location>
</feature>
<keyword evidence="1" id="KW-0812">Transmembrane</keyword>
<gene>
    <name evidence="3" type="ORF">FLK61_00365</name>
</gene>
<evidence type="ECO:0000259" key="2">
    <source>
        <dbReference type="Pfam" id="PF04892"/>
    </source>
</evidence>
<evidence type="ECO:0000313" key="3">
    <source>
        <dbReference type="EMBL" id="QDK92304.1"/>
    </source>
</evidence>
<geneLocation type="plasmid" evidence="3 4">
    <name>unnamed1</name>
</geneLocation>
<proteinExistence type="predicted"/>
<accession>A0A856M7U1</accession>
<keyword evidence="1" id="KW-1133">Transmembrane helix</keyword>